<dbReference type="PROSITE" id="PS51671">
    <property type="entry name" value="ACT"/>
    <property type="match status" value="1"/>
</dbReference>
<dbReference type="InterPro" id="IPR011279">
    <property type="entry name" value="Chorismate_mutase_GmP"/>
</dbReference>
<comment type="function">
    <text evidence="2">Catalyzes the Claisen rearrangement of chorismate to prephenate and the decarboxylation/dehydration of prephenate to phenylpyruvate.</text>
</comment>
<evidence type="ECO:0000256" key="11">
    <source>
        <dbReference type="ARBA" id="ARBA00023141"/>
    </source>
</evidence>
<dbReference type="Gene3D" id="3.30.70.260">
    <property type="match status" value="1"/>
</dbReference>
<dbReference type="PROSITE" id="PS51171">
    <property type="entry name" value="PREPHENATE_DEHYDR_3"/>
    <property type="match status" value="1"/>
</dbReference>
<evidence type="ECO:0000256" key="17">
    <source>
        <dbReference type="ARBA" id="ARBA00031520"/>
    </source>
</evidence>
<dbReference type="GO" id="GO:0005737">
    <property type="term" value="C:cytoplasm"/>
    <property type="evidence" value="ECO:0007669"/>
    <property type="project" value="UniProtKB-SubCell"/>
</dbReference>
<feature type="domain" description="Prephenate dehydratase" evidence="22">
    <location>
        <begin position="92"/>
        <end position="267"/>
    </location>
</feature>
<dbReference type="InterPro" id="IPR001086">
    <property type="entry name" value="Preph_deHydtase"/>
</dbReference>
<dbReference type="PIRSF" id="PIRSF001500">
    <property type="entry name" value="Chor_mut_pdt_Ppr"/>
    <property type="match status" value="1"/>
</dbReference>
<sequence>MNKLEQARAQIDAIDREMAKLYEARLDAVKDVIAYKIENDLPILDSGREQVVIEKNLQFIQNPDYKEYYESFIKFIMKESKAYQRTLQSHDKVGYCGVEGAFGHMVSEKLFPSNPKVGVSSFEEVFQMVAHSDVQYGVIPFENTNSGLVGEVLDLLMEYPVYIQSIYDQKIEQCLLGILGSTLKDVEWVYSKDQALSQSKEFLKELNVQTVAYPNTAMAAQYISAQKDVHKAAIGAKENAELYGLKVLATNIQENATNTTRFLVIGLKPQMQGNRFSMVLSVKHESGALAKIIDCIAKNGLNMESIQSRPMKNKPFEYFFFVEIEGDMSKANDCIEQIQSVCESVKVLGAYTLKEEK</sequence>
<keyword evidence="11" id="KW-0057">Aromatic amino acid biosynthesis</keyword>
<feature type="binding site" evidence="19">
    <location>
        <position position="36"/>
    </location>
    <ligand>
        <name>substrate</name>
    </ligand>
</feature>
<feature type="site" description="Essential for prephenate dehydratase activity" evidence="20">
    <location>
        <position position="260"/>
    </location>
</feature>
<evidence type="ECO:0000256" key="10">
    <source>
        <dbReference type="ARBA" id="ARBA00022605"/>
    </source>
</evidence>
<dbReference type="GO" id="GO:0046417">
    <property type="term" value="P:chorismate metabolic process"/>
    <property type="evidence" value="ECO:0007669"/>
    <property type="project" value="InterPro"/>
</dbReference>
<evidence type="ECO:0000256" key="7">
    <source>
        <dbReference type="ARBA" id="ARBA00014401"/>
    </source>
</evidence>
<dbReference type="InterPro" id="IPR008242">
    <property type="entry name" value="Chor_mutase/pphenate_deHydtase"/>
</dbReference>
<dbReference type="UniPathway" id="UPA00121">
    <property type="reaction ID" value="UER00345"/>
</dbReference>
<evidence type="ECO:0000256" key="5">
    <source>
        <dbReference type="ARBA" id="ARBA00004817"/>
    </source>
</evidence>
<dbReference type="Pfam" id="PF00800">
    <property type="entry name" value="PDT"/>
    <property type="match status" value="1"/>
</dbReference>
<evidence type="ECO:0000256" key="4">
    <source>
        <dbReference type="ARBA" id="ARBA00004741"/>
    </source>
</evidence>
<dbReference type="RefSeq" id="WP_118011009.1">
    <property type="nucleotide sequence ID" value="NZ_CATXSW010000015.1"/>
</dbReference>
<protein>
    <recommendedName>
        <fullName evidence="7">Bifunctional chorismate mutase/prephenate dehydratase</fullName>
        <ecNumber evidence="6">4.2.1.51</ecNumber>
    </recommendedName>
    <alternativeName>
        <fullName evidence="17">Chorismate mutase-prephenate dehydratase</fullName>
    </alternativeName>
    <alternativeName>
        <fullName evidence="8">Prephenate dehydratase</fullName>
    </alternativeName>
    <alternativeName>
        <fullName evidence="16">p-protein</fullName>
    </alternativeName>
</protein>
<evidence type="ECO:0000256" key="20">
    <source>
        <dbReference type="PIRSR" id="PIRSR001500-2"/>
    </source>
</evidence>
<feature type="binding site" evidence="19">
    <location>
        <position position="25"/>
    </location>
    <ligand>
        <name>substrate</name>
    </ligand>
</feature>
<reference evidence="24 25" key="1">
    <citation type="submission" date="2018-08" db="EMBL/GenBank/DDBJ databases">
        <title>A genome reference for cultivated species of the human gut microbiota.</title>
        <authorList>
            <person name="Zou Y."/>
            <person name="Xue W."/>
            <person name="Luo G."/>
        </authorList>
    </citation>
    <scope>NUCLEOTIDE SEQUENCE [LARGE SCALE GENOMIC DNA]</scope>
    <source>
        <strain evidence="24 25">AM42-13AC</strain>
    </source>
</reference>
<keyword evidence="15" id="KW-0511">Multifunctional enzyme</keyword>
<feature type="binding site" evidence="19">
    <location>
        <position position="45"/>
    </location>
    <ligand>
        <name>substrate</name>
    </ligand>
</feature>
<evidence type="ECO:0000313" key="25">
    <source>
        <dbReference type="Proteomes" id="UP000285288"/>
    </source>
</evidence>
<feature type="binding site" evidence="19">
    <location>
        <position position="49"/>
    </location>
    <ligand>
        <name>substrate</name>
    </ligand>
</feature>
<evidence type="ECO:0000256" key="15">
    <source>
        <dbReference type="ARBA" id="ARBA00023268"/>
    </source>
</evidence>
<proteinExistence type="predicted"/>
<dbReference type="SUPFAM" id="SSF55021">
    <property type="entry name" value="ACT-like"/>
    <property type="match status" value="1"/>
</dbReference>
<dbReference type="InterPro" id="IPR036979">
    <property type="entry name" value="CM_dom_sf"/>
</dbReference>
<dbReference type="PROSITE" id="PS51168">
    <property type="entry name" value="CHORISMATE_MUT_2"/>
    <property type="match status" value="1"/>
</dbReference>
<evidence type="ECO:0000256" key="2">
    <source>
        <dbReference type="ARBA" id="ARBA00002364"/>
    </source>
</evidence>
<evidence type="ECO:0000256" key="12">
    <source>
        <dbReference type="ARBA" id="ARBA00023222"/>
    </source>
</evidence>
<dbReference type="InterPro" id="IPR045865">
    <property type="entry name" value="ACT-like_dom_sf"/>
</dbReference>
<dbReference type="Proteomes" id="UP000285288">
    <property type="component" value="Unassembled WGS sequence"/>
</dbReference>
<evidence type="ECO:0000259" key="21">
    <source>
        <dbReference type="PROSITE" id="PS51168"/>
    </source>
</evidence>
<feature type="binding site" evidence="19">
    <location>
        <position position="80"/>
    </location>
    <ligand>
        <name>substrate</name>
    </ligand>
</feature>
<dbReference type="CDD" id="cd04905">
    <property type="entry name" value="ACT_CM-PDT"/>
    <property type="match status" value="1"/>
</dbReference>
<dbReference type="GO" id="GO:0009094">
    <property type="term" value="P:L-phenylalanine biosynthetic process"/>
    <property type="evidence" value="ECO:0007669"/>
    <property type="project" value="UniProtKB-UniPathway"/>
</dbReference>
<evidence type="ECO:0000256" key="9">
    <source>
        <dbReference type="ARBA" id="ARBA00022490"/>
    </source>
</evidence>
<feature type="binding site" evidence="19">
    <location>
        <position position="84"/>
    </location>
    <ligand>
        <name>substrate</name>
    </ligand>
</feature>
<evidence type="ECO:0000313" key="24">
    <source>
        <dbReference type="EMBL" id="RHB08315.1"/>
    </source>
</evidence>
<evidence type="ECO:0000256" key="13">
    <source>
        <dbReference type="ARBA" id="ARBA00023235"/>
    </source>
</evidence>
<dbReference type="GO" id="GO:0004106">
    <property type="term" value="F:chorismate mutase activity"/>
    <property type="evidence" value="ECO:0007669"/>
    <property type="project" value="UniProtKB-EC"/>
</dbReference>
<dbReference type="PANTHER" id="PTHR21022:SF19">
    <property type="entry name" value="PREPHENATE DEHYDRATASE-RELATED"/>
    <property type="match status" value="1"/>
</dbReference>
<dbReference type="EC" id="4.2.1.51" evidence="6"/>
<feature type="binding site" evidence="19">
    <location>
        <position position="8"/>
    </location>
    <ligand>
        <name>substrate</name>
    </ligand>
</feature>
<dbReference type="InterPro" id="IPR002912">
    <property type="entry name" value="ACT_dom"/>
</dbReference>
<dbReference type="SUPFAM" id="SSF48600">
    <property type="entry name" value="Chorismate mutase II"/>
    <property type="match status" value="1"/>
</dbReference>
<dbReference type="SUPFAM" id="SSF53850">
    <property type="entry name" value="Periplasmic binding protein-like II"/>
    <property type="match status" value="1"/>
</dbReference>
<comment type="catalytic activity">
    <reaction evidence="1">
        <text>chorismate = prephenate</text>
        <dbReference type="Rhea" id="RHEA:13897"/>
        <dbReference type="ChEBI" id="CHEBI:29748"/>
        <dbReference type="ChEBI" id="CHEBI:29934"/>
        <dbReference type="EC" id="5.4.99.5"/>
    </reaction>
</comment>
<dbReference type="InterPro" id="IPR036263">
    <property type="entry name" value="Chorismate_II_sf"/>
</dbReference>
<name>A0A413UE71_9FIRM</name>
<accession>A0A413UE71</accession>
<evidence type="ECO:0000256" key="19">
    <source>
        <dbReference type="PIRSR" id="PIRSR001500-1"/>
    </source>
</evidence>
<organism evidence="24 25">
    <name type="scientific">Holdemanella biformis</name>
    <dbReference type="NCBI Taxonomy" id="1735"/>
    <lineage>
        <taxon>Bacteria</taxon>
        <taxon>Bacillati</taxon>
        <taxon>Bacillota</taxon>
        <taxon>Erysipelotrichia</taxon>
        <taxon>Erysipelotrichales</taxon>
        <taxon>Erysipelotrichaceae</taxon>
        <taxon>Holdemanella</taxon>
    </lineage>
</organism>
<dbReference type="CDD" id="cd13631">
    <property type="entry name" value="PBP2_Ct-PDT_like"/>
    <property type="match status" value="1"/>
</dbReference>
<dbReference type="NCBIfam" id="TIGR01805">
    <property type="entry name" value="CM_mono_grmpos"/>
    <property type="match status" value="1"/>
</dbReference>
<dbReference type="AlphaFoldDB" id="A0A413UE71"/>
<dbReference type="SMART" id="SM00830">
    <property type="entry name" value="CM_2"/>
    <property type="match status" value="1"/>
</dbReference>
<feature type="domain" description="Chorismate mutase" evidence="21">
    <location>
        <begin position="1"/>
        <end position="88"/>
    </location>
</feature>
<dbReference type="PANTHER" id="PTHR21022">
    <property type="entry name" value="PREPHENATE DEHYDRATASE P PROTEIN"/>
    <property type="match status" value="1"/>
</dbReference>
<dbReference type="GO" id="GO:0004664">
    <property type="term" value="F:prephenate dehydratase activity"/>
    <property type="evidence" value="ECO:0007669"/>
    <property type="project" value="UniProtKB-EC"/>
</dbReference>
<comment type="subcellular location">
    <subcellularLocation>
        <location evidence="3">Cytoplasm</location>
    </subcellularLocation>
</comment>
<evidence type="ECO:0000256" key="1">
    <source>
        <dbReference type="ARBA" id="ARBA00000824"/>
    </source>
</evidence>
<comment type="pathway">
    <text evidence="5">Metabolic intermediate biosynthesis; prephenate biosynthesis; prephenate from chorismate: step 1/1.</text>
</comment>
<dbReference type="EMBL" id="QSGD01000009">
    <property type="protein sequence ID" value="RHB08315.1"/>
    <property type="molecule type" value="Genomic_DNA"/>
</dbReference>
<comment type="caution">
    <text evidence="24">The sequence shown here is derived from an EMBL/GenBank/DDBJ whole genome shotgun (WGS) entry which is preliminary data.</text>
</comment>
<keyword evidence="12" id="KW-0584">Phenylalanine biosynthesis</keyword>
<evidence type="ECO:0000256" key="14">
    <source>
        <dbReference type="ARBA" id="ARBA00023239"/>
    </source>
</evidence>
<comment type="pathway">
    <text evidence="4">Amino-acid biosynthesis; L-phenylalanine biosynthesis; phenylpyruvate from prephenate: step 1/1.</text>
</comment>
<evidence type="ECO:0000256" key="3">
    <source>
        <dbReference type="ARBA" id="ARBA00004496"/>
    </source>
</evidence>
<dbReference type="Gene3D" id="3.40.190.10">
    <property type="entry name" value="Periplasmic binding protein-like II"/>
    <property type="match status" value="2"/>
</dbReference>
<keyword evidence="9" id="KW-0963">Cytoplasm</keyword>
<dbReference type="UniPathway" id="UPA00120">
    <property type="reaction ID" value="UER00203"/>
</dbReference>
<feature type="domain" description="ACT" evidence="23">
    <location>
        <begin position="277"/>
        <end position="352"/>
    </location>
</feature>
<gene>
    <name evidence="24" type="ORF">DW907_04040</name>
</gene>
<comment type="catalytic activity">
    <reaction evidence="18">
        <text>prephenate + H(+) = 3-phenylpyruvate + CO2 + H2O</text>
        <dbReference type="Rhea" id="RHEA:21648"/>
        <dbReference type="ChEBI" id="CHEBI:15377"/>
        <dbReference type="ChEBI" id="CHEBI:15378"/>
        <dbReference type="ChEBI" id="CHEBI:16526"/>
        <dbReference type="ChEBI" id="CHEBI:18005"/>
        <dbReference type="ChEBI" id="CHEBI:29934"/>
        <dbReference type="EC" id="4.2.1.51"/>
    </reaction>
</comment>
<keyword evidence="14" id="KW-0456">Lyase</keyword>
<evidence type="ECO:0000256" key="16">
    <source>
        <dbReference type="ARBA" id="ARBA00031175"/>
    </source>
</evidence>
<dbReference type="InterPro" id="IPR002701">
    <property type="entry name" value="CM_II_prokaryot"/>
</dbReference>
<evidence type="ECO:0000256" key="18">
    <source>
        <dbReference type="ARBA" id="ARBA00047848"/>
    </source>
</evidence>
<evidence type="ECO:0000256" key="8">
    <source>
        <dbReference type="ARBA" id="ARBA00021872"/>
    </source>
</evidence>
<evidence type="ECO:0000256" key="6">
    <source>
        <dbReference type="ARBA" id="ARBA00013147"/>
    </source>
</evidence>
<dbReference type="Pfam" id="PF01817">
    <property type="entry name" value="CM_2"/>
    <property type="match status" value="1"/>
</dbReference>
<evidence type="ECO:0000259" key="23">
    <source>
        <dbReference type="PROSITE" id="PS51671"/>
    </source>
</evidence>
<keyword evidence="13 24" id="KW-0413">Isomerase</keyword>
<dbReference type="Gene3D" id="1.20.59.10">
    <property type="entry name" value="Chorismate mutase"/>
    <property type="match status" value="1"/>
</dbReference>
<keyword evidence="10" id="KW-0028">Amino-acid biosynthesis</keyword>
<evidence type="ECO:0000259" key="22">
    <source>
        <dbReference type="PROSITE" id="PS51171"/>
    </source>
</evidence>